<keyword evidence="2" id="KW-1185">Reference proteome</keyword>
<sequence length="192" mass="21867">MGFFLLVDSREVIKMGDRTSTKDVSVVEDHPIARPEGSKKASKAKKANDVVSTITEDSFISFWKKYHFPNNLVMKVPARSERACFPPQGFVTVYEFSLRARLRFLPPPELVDILTACGLSLSQFSYRAMSMVVGLIAFFREHGAVLSAECLSRMGRIYIDPQGQIFFRSKWLDIRTRDPSKDCISDYFFCAE</sequence>
<accession>A0A8T3CCZ1</accession>
<reference evidence="1" key="1">
    <citation type="journal article" date="2022" name="Front. Genet.">
        <title>Chromosome-Scale Assembly of the Dendrobium nobile Genome Provides Insights Into the Molecular Mechanism of the Biosynthesis of the Medicinal Active Ingredient of Dendrobium.</title>
        <authorList>
            <person name="Xu Q."/>
            <person name="Niu S.-C."/>
            <person name="Li K.-L."/>
            <person name="Zheng P.-J."/>
            <person name="Zhang X.-J."/>
            <person name="Jia Y."/>
            <person name="Liu Y."/>
            <person name="Niu Y.-X."/>
            <person name="Yu L.-H."/>
            <person name="Chen D.-F."/>
            <person name="Zhang G.-Q."/>
        </authorList>
    </citation>
    <scope>NUCLEOTIDE SEQUENCE</scope>
    <source>
        <tissue evidence="1">Leaf</tissue>
    </source>
</reference>
<proteinExistence type="predicted"/>
<comment type="caution">
    <text evidence="1">The sequence shown here is derived from an EMBL/GenBank/DDBJ whole genome shotgun (WGS) entry which is preliminary data.</text>
</comment>
<dbReference type="AlphaFoldDB" id="A0A8T3CCZ1"/>
<protein>
    <submittedName>
        <fullName evidence="1">Uncharacterized protein</fullName>
    </submittedName>
</protein>
<organism evidence="1 2">
    <name type="scientific">Dendrobium nobile</name>
    <name type="common">Orchid</name>
    <dbReference type="NCBI Taxonomy" id="94219"/>
    <lineage>
        <taxon>Eukaryota</taxon>
        <taxon>Viridiplantae</taxon>
        <taxon>Streptophyta</taxon>
        <taxon>Embryophyta</taxon>
        <taxon>Tracheophyta</taxon>
        <taxon>Spermatophyta</taxon>
        <taxon>Magnoliopsida</taxon>
        <taxon>Liliopsida</taxon>
        <taxon>Asparagales</taxon>
        <taxon>Orchidaceae</taxon>
        <taxon>Epidendroideae</taxon>
        <taxon>Malaxideae</taxon>
        <taxon>Dendrobiinae</taxon>
        <taxon>Dendrobium</taxon>
    </lineage>
</organism>
<evidence type="ECO:0000313" key="2">
    <source>
        <dbReference type="Proteomes" id="UP000829196"/>
    </source>
</evidence>
<evidence type="ECO:0000313" key="1">
    <source>
        <dbReference type="EMBL" id="KAI0529592.1"/>
    </source>
</evidence>
<name>A0A8T3CCZ1_DENNO</name>
<gene>
    <name evidence="1" type="ORF">KFK09_002146</name>
</gene>
<dbReference type="Proteomes" id="UP000829196">
    <property type="component" value="Unassembled WGS sequence"/>
</dbReference>
<dbReference type="EMBL" id="JAGYWB010000002">
    <property type="protein sequence ID" value="KAI0529592.1"/>
    <property type="molecule type" value="Genomic_DNA"/>
</dbReference>